<dbReference type="InterPro" id="IPR000477">
    <property type="entry name" value="RT_dom"/>
</dbReference>
<dbReference type="AlphaFoldDB" id="A0A9Q1FY03"/>
<name>A0A9Q1FY03_SYNKA</name>
<dbReference type="InterPro" id="IPR043128">
    <property type="entry name" value="Rev_trsase/Diguanyl_cyclase"/>
</dbReference>
<feature type="compositionally biased region" description="Polar residues" evidence="3">
    <location>
        <begin position="28"/>
        <end position="37"/>
    </location>
</feature>
<dbReference type="Pfam" id="PF00078">
    <property type="entry name" value="RVT_1"/>
    <property type="match status" value="1"/>
</dbReference>
<gene>
    <name evidence="5" type="ORF">SKAU_G00095150</name>
</gene>
<feature type="region of interest" description="Disordered" evidence="3">
    <location>
        <begin position="16"/>
        <end position="37"/>
    </location>
</feature>
<dbReference type="OrthoDB" id="775972at2759"/>
<evidence type="ECO:0000256" key="2">
    <source>
        <dbReference type="ARBA" id="ARBA00012180"/>
    </source>
</evidence>
<dbReference type="Gene3D" id="3.30.70.270">
    <property type="match status" value="1"/>
</dbReference>
<evidence type="ECO:0000259" key="4">
    <source>
        <dbReference type="Pfam" id="PF00078"/>
    </source>
</evidence>
<protein>
    <recommendedName>
        <fullName evidence="2">ribonuclease H</fullName>
        <ecNumber evidence="2">3.1.26.4</ecNumber>
    </recommendedName>
</protein>
<evidence type="ECO:0000313" key="6">
    <source>
        <dbReference type="Proteomes" id="UP001152622"/>
    </source>
</evidence>
<dbReference type="SUPFAM" id="SSF56672">
    <property type="entry name" value="DNA/RNA polymerases"/>
    <property type="match status" value="1"/>
</dbReference>
<proteinExistence type="inferred from homology"/>
<dbReference type="EMBL" id="JAINUF010000003">
    <property type="protein sequence ID" value="KAJ8369487.1"/>
    <property type="molecule type" value="Genomic_DNA"/>
</dbReference>
<dbReference type="Proteomes" id="UP001152622">
    <property type="component" value="Chromosome 3"/>
</dbReference>
<feature type="domain" description="Reverse transcriptase" evidence="4">
    <location>
        <begin position="180"/>
        <end position="263"/>
    </location>
</feature>
<dbReference type="CDD" id="cd01647">
    <property type="entry name" value="RT_LTR"/>
    <property type="match status" value="1"/>
</dbReference>
<organism evidence="5 6">
    <name type="scientific">Synaphobranchus kaupii</name>
    <name type="common">Kaup's arrowtooth eel</name>
    <dbReference type="NCBI Taxonomy" id="118154"/>
    <lineage>
        <taxon>Eukaryota</taxon>
        <taxon>Metazoa</taxon>
        <taxon>Chordata</taxon>
        <taxon>Craniata</taxon>
        <taxon>Vertebrata</taxon>
        <taxon>Euteleostomi</taxon>
        <taxon>Actinopterygii</taxon>
        <taxon>Neopterygii</taxon>
        <taxon>Teleostei</taxon>
        <taxon>Anguilliformes</taxon>
        <taxon>Synaphobranchidae</taxon>
        <taxon>Synaphobranchus</taxon>
    </lineage>
</organism>
<dbReference type="InterPro" id="IPR043502">
    <property type="entry name" value="DNA/RNA_pol_sf"/>
</dbReference>
<evidence type="ECO:0000256" key="3">
    <source>
        <dbReference type="SAM" id="MobiDB-lite"/>
    </source>
</evidence>
<dbReference type="PANTHER" id="PTHR37984:SF15">
    <property type="entry name" value="INTEGRASE CATALYTIC DOMAIN-CONTAINING PROTEIN"/>
    <property type="match status" value="1"/>
</dbReference>
<keyword evidence="6" id="KW-1185">Reference proteome</keyword>
<evidence type="ECO:0000313" key="5">
    <source>
        <dbReference type="EMBL" id="KAJ8369487.1"/>
    </source>
</evidence>
<comment type="similarity">
    <text evidence="1">Belongs to the beta type-B retroviral polymerase family. HERV class-II K(HML-2) pol subfamily.</text>
</comment>
<evidence type="ECO:0000256" key="1">
    <source>
        <dbReference type="ARBA" id="ARBA00010879"/>
    </source>
</evidence>
<dbReference type="GO" id="GO:0004523">
    <property type="term" value="F:RNA-DNA hybrid ribonuclease activity"/>
    <property type="evidence" value="ECO:0007669"/>
    <property type="project" value="UniProtKB-EC"/>
</dbReference>
<comment type="caution">
    <text evidence="5">The sequence shown here is derived from an EMBL/GenBank/DDBJ whole genome shotgun (WGS) entry which is preliminary data.</text>
</comment>
<dbReference type="Gene3D" id="3.10.10.10">
    <property type="entry name" value="HIV Type 1 Reverse Transcriptase, subunit A, domain 1"/>
    <property type="match status" value="1"/>
</dbReference>
<dbReference type="EC" id="3.1.26.4" evidence="2"/>
<reference evidence="5" key="1">
    <citation type="journal article" date="2023" name="Science">
        <title>Genome structures resolve the early diversification of teleost fishes.</title>
        <authorList>
            <person name="Parey E."/>
            <person name="Louis A."/>
            <person name="Montfort J."/>
            <person name="Bouchez O."/>
            <person name="Roques C."/>
            <person name="Iampietro C."/>
            <person name="Lluch J."/>
            <person name="Castinel A."/>
            <person name="Donnadieu C."/>
            <person name="Desvignes T."/>
            <person name="Floi Bucao C."/>
            <person name="Jouanno E."/>
            <person name="Wen M."/>
            <person name="Mejri S."/>
            <person name="Dirks R."/>
            <person name="Jansen H."/>
            <person name="Henkel C."/>
            <person name="Chen W.J."/>
            <person name="Zahm M."/>
            <person name="Cabau C."/>
            <person name="Klopp C."/>
            <person name="Thompson A.W."/>
            <person name="Robinson-Rechavi M."/>
            <person name="Braasch I."/>
            <person name="Lecointre G."/>
            <person name="Bobe J."/>
            <person name="Postlethwait J.H."/>
            <person name="Berthelot C."/>
            <person name="Roest Crollius H."/>
            <person name="Guiguen Y."/>
        </authorList>
    </citation>
    <scope>NUCLEOTIDE SEQUENCE</scope>
    <source>
        <strain evidence="5">WJC10195</strain>
    </source>
</reference>
<accession>A0A9Q1FY03</accession>
<dbReference type="PANTHER" id="PTHR37984">
    <property type="entry name" value="PROTEIN CBG26694"/>
    <property type="match status" value="1"/>
</dbReference>
<sequence length="285" mass="30474">MAFQIESAAACAAKLATSQKHAPPPAQESVQPQQSDSSIATESVGYNSCSSHVRNHGSAVETAAPSPMPFELRTALLVAKCPLASLLDTSGSAILVSSPCVVSSPWHQAWPALFSGLGCLTAVTHQPLLDAAVTPVIQPPRRIPQALRDVVSSELQRLLKDGIIEPVDASPWVSKIVTAKKKSGSLRVCIDLCAANKAVIPDRYLLPTSEELTAQFYGSTHFLKLDLCQGYLQVPLYPKSRDLTAFVTHSGVFRYTQMPFGLSSELFSESDGLHPGRDPRGGCLP</sequence>
<dbReference type="InterPro" id="IPR050951">
    <property type="entry name" value="Retrovirus_Pol_polyprotein"/>
</dbReference>